<comment type="caution">
    <text evidence="1">The sequence shown here is derived from an EMBL/GenBank/DDBJ whole genome shotgun (WGS) entry which is preliminary data.</text>
</comment>
<sequence length="125" mass="14100">MCAYEWYSYHVTVMYQMPTLAAAIYFYYEDEKAFPDSIDAIEATGRYGGGAYRLPANGWEGWNEHSGPALLYLPVRDWDGDTPYVIAVQPPLKRRSGVRCYLVSGDTASRQTTEEGLAEVLARDD</sequence>
<feature type="non-terminal residue" evidence="1">
    <location>
        <position position="125"/>
    </location>
</feature>
<gene>
    <name evidence="1" type="ORF">S06H3_58687</name>
</gene>
<organism evidence="1">
    <name type="scientific">marine sediment metagenome</name>
    <dbReference type="NCBI Taxonomy" id="412755"/>
    <lineage>
        <taxon>unclassified sequences</taxon>
        <taxon>metagenomes</taxon>
        <taxon>ecological metagenomes</taxon>
    </lineage>
</organism>
<evidence type="ECO:0000313" key="1">
    <source>
        <dbReference type="EMBL" id="GAI56604.1"/>
    </source>
</evidence>
<proteinExistence type="predicted"/>
<dbReference type="EMBL" id="BARV01038026">
    <property type="protein sequence ID" value="GAI56604.1"/>
    <property type="molecule type" value="Genomic_DNA"/>
</dbReference>
<accession>X1RM53</accession>
<dbReference type="AlphaFoldDB" id="X1RM53"/>
<protein>
    <submittedName>
        <fullName evidence="1">Uncharacterized protein</fullName>
    </submittedName>
</protein>
<name>X1RM53_9ZZZZ</name>
<reference evidence="1" key="1">
    <citation type="journal article" date="2014" name="Front. Microbiol.">
        <title>High frequency of phylogenetically diverse reductive dehalogenase-homologous genes in deep subseafloor sedimentary metagenomes.</title>
        <authorList>
            <person name="Kawai M."/>
            <person name="Futagami T."/>
            <person name="Toyoda A."/>
            <person name="Takaki Y."/>
            <person name="Nishi S."/>
            <person name="Hori S."/>
            <person name="Arai W."/>
            <person name="Tsubouchi T."/>
            <person name="Morono Y."/>
            <person name="Uchiyama I."/>
            <person name="Ito T."/>
            <person name="Fujiyama A."/>
            <person name="Inagaki F."/>
            <person name="Takami H."/>
        </authorList>
    </citation>
    <scope>NUCLEOTIDE SEQUENCE</scope>
    <source>
        <strain evidence="1">Expedition CK06-06</strain>
    </source>
</reference>